<keyword evidence="1" id="KW-0863">Zinc-finger</keyword>
<accession>A0AAV8DJT7</accession>
<feature type="domain" description="C3H1-type" evidence="2">
    <location>
        <begin position="87"/>
        <end position="115"/>
    </location>
</feature>
<organism evidence="3 4">
    <name type="scientific">Rhynchospora pubera</name>
    <dbReference type="NCBI Taxonomy" id="906938"/>
    <lineage>
        <taxon>Eukaryota</taxon>
        <taxon>Viridiplantae</taxon>
        <taxon>Streptophyta</taxon>
        <taxon>Embryophyta</taxon>
        <taxon>Tracheophyta</taxon>
        <taxon>Spermatophyta</taxon>
        <taxon>Magnoliopsida</taxon>
        <taxon>Liliopsida</taxon>
        <taxon>Poales</taxon>
        <taxon>Cyperaceae</taxon>
        <taxon>Cyperoideae</taxon>
        <taxon>Rhynchosporeae</taxon>
        <taxon>Rhynchospora</taxon>
    </lineage>
</organism>
<feature type="zinc finger region" description="C3H1-type" evidence="1">
    <location>
        <begin position="87"/>
        <end position="115"/>
    </location>
</feature>
<dbReference type="Proteomes" id="UP001140206">
    <property type="component" value="Chromosome 3"/>
</dbReference>
<evidence type="ECO:0000313" key="3">
    <source>
        <dbReference type="EMBL" id="KAJ4769325.1"/>
    </source>
</evidence>
<evidence type="ECO:0000259" key="2">
    <source>
        <dbReference type="PROSITE" id="PS50103"/>
    </source>
</evidence>
<evidence type="ECO:0000313" key="4">
    <source>
        <dbReference type="Proteomes" id="UP001140206"/>
    </source>
</evidence>
<comment type="caution">
    <text evidence="3">The sequence shown here is derived from an EMBL/GenBank/DDBJ whole genome shotgun (WGS) entry which is preliminary data.</text>
</comment>
<keyword evidence="4" id="KW-1185">Reference proteome</keyword>
<dbReference type="PROSITE" id="PS50103">
    <property type="entry name" value="ZF_C3H1"/>
    <property type="match status" value="1"/>
</dbReference>
<proteinExistence type="predicted"/>
<gene>
    <name evidence="3" type="ORF">LUZ62_053582</name>
</gene>
<protein>
    <submittedName>
        <fullName evidence="3">U1 zinc finger protein</fullName>
    </submittedName>
</protein>
<dbReference type="InterPro" id="IPR000571">
    <property type="entry name" value="Znf_CCCH"/>
</dbReference>
<keyword evidence="1" id="KW-0479">Metal-binding</keyword>
<dbReference type="GO" id="GO:0008270">
    <property type="term" value="F:zinc ion binding"/>
    <property type="evidence" value="ECO:0007669"/>
    <property type="project" value="UniProtKB-KW"/>
</dbReference>
<name>A0AAV8DJT7_9POAL</name>
<dbReference type="AlphaFoldDB" id="A0AAV8DJT7"/>
<evidence type="ECO:0000256" key="1">
    <source>
        <dbReference type="PROSITE-ProRule" id="PRU00723"/>
    </source>
</evidence>
<keyword evidence="1" id="KW-0862">Zinc</keyword>
<sequence length="148" mass="16374">MPSCVRCSSSTSFPWCQMLKKSAYTTGEREREKMPLGKYHCNYATNRIHPAHGGSTSRASLTSAIASFGMIPSKGGLEHLFFSVMEPLPLVVCQHFIRTGLRKYGDACKYVHPKLEMANPTPVSSGEMLRGTVSNWGILPLSLQPFHL</sequence>
<dbReference type="EMBL" id="JAMFTS010000003">
    <property type="protein sequence ID" value="KAJ4769325.1"/>
    <property type="molecule type" value="Genomic_DNA"/>
</dbReference>
<reference evidence="3" key="1">
    <citation type="submission" date="2022-08" db="EMBL/GenBank/DDBJ databases">
        <authorList>
            <person name="Marques A."/>
        </authorList>
    </citation>
    <scope>NUCLEOTIDE SEQUENCE</scope>
    <source>
        <strain evidence="3">RhyPub2mFocal</strain>
        <tissue evidence="3">Leaves</tissue>
    </source>
</reference>